<evidence type="ECO:0000256" key="2">
    <source>
        <dbReference type="ARBA" id="ARBA00022448"/>
    </source>
</evidence>
<keyword evidence="2" id="KW-0813">Transport</keyword>
<comment type="function">
    <text evidence="5">CzcA and CzcB together would act in zinc efflux nearly as effectively as the complete czc efflux system (CzcABC). The CzcB protein is thought to funnel zinc cations to the CzcA transport protein.</text>
</comment>
<dbReference type="GO" id="GO:0016020">
    <property type="term" value="C:membrane"/>
    <property type="evidence" value="ECO:0007669"/>
    <property type="project" value="InterPro"/>
</dbReference>
<evidence type="ECO:0000259" key="8">
    <source>
        <dbReference type="Pfam" id="PF25919"/>
    </source>
</evidence>
<gene>
    <name evidence="11" type="primary">cusB</name>
    <name evidence="11" type="ORF">OPDIPICF_03658</name>
</gene>
<dbReference type="Pfam" id="PF11604">
    <property type="entry name" value="CusF_Ec"/>
    <property type="match status" value="1"/>
</dbReference>
<dbReference type="InterPro" id="IPR021647">
    <property type="entry name" value="CusF_Ec"/>
</dbReference>
<dbReference type="PANTHER" id="PTHR30097">
    <property type="entry name" value="CATION EFFLUX SYSTEM PROTEIN CUSB"/>
    <property type="match status" value="1"/>
</dbReference>
<dbReference type="InterPro" id="IPR058649">
    <property type="entry name" value="CzcB_C"/>
</dbReference>
<dbReference type="GO" id="GO:0022857">
    <property type="term" value="F:transmembrane transporter activity"/>
    <property type="evidence" value="ECO:0007669"/>
    <property type="project" value="InterPro"/>
</dbReference>
<evidence type="ECO:0000256" key="3">
    <source>
        <dbReference type="ARBA" id="ARBA00022833"/>
    </source>
</evidence>
<dbReference type="InterPro" id="IPR058791">
    <property type="entry name" value="3HB_CusB"/>
</dbReference>
<dbReference type="Pfam" id="PF25919">
    <property type="entry name" value="BSH_CusB"/>
    <property type="match status" value="1"/>
</dbReference>
<dbReference type="Pfam" id="PF19335">
    <property type="entry name" value="HMBD"/>
    <property type="match status" value="1"/>
</dbReference>
<dbReference type="Gene3D" id="2.40.420.20">
    <property type="match status" value="1"/>
</dbReference>
<dbReference type="SUPFAM" id="SSF111369">
    <property type="entry name" value="HlyD-like secretion proteins"/>
    <property type="match status" value="1"/>
</dbReference>
<evidence type="ECO:0000259" key="10">
    <source>
        <dbReference type="Pfam" id="PF25975"/>
    </source>
</evidence>
<dbReference type="InterPro" id="IPR042230">
    <property type="entry name" value="CusF_sf"/>
</dbReference>
<dbReference type="Gene3D" id="6.10.140.730">
    <property type="match status" value="1"/>
</dbReference>
<evidence type="ECO:0000259" key="7">
    <source>
        <dbReference type="Pfam" id="PF25869"/>
    </source>
</evidence>
<feature type="domain" description="CusB-like three alpha-helical bundle" evidence="7">
    <location>
        <begin position="169"/>
        <end position="215"/>
    </location>
</feature>
<organism evidence="11 12">
    <name type="scientific">BD1-7 clade bacterium</name>
    <dbReference type="NCBI Taxonomy" id="2029982"/>
    <lineage>
        <taxon>Bacteria</taxon>
        <taxon>Pseudomonadati</taxon>
        <taxon>Pseudomonadota</taxon>
        <taxon>Gammaproteobacteria</taxon>
        <taxon>Cellvibrionales</taxon>
        <taxon>Spongiibacteraceae</taxon>
        <taxon>BD1-7 clade</taxon>
    </lineage>
</organism>
<dbReference type="InterPro" id="IPR058792">
    <property type="entry name" value="Beta-barrel_RND_2"/>
</dbReference>
<dbReference type="Pfam" id="PF25975">
    <property type="entry name" value="CzcB_C"/>
    <property type="match status" value="1"/>
</dbReference>
<feature type="domain" description="CzcB-like C-terminal circularly permuted SH3-like" evidence="10">
    <location>
        <begin position="337"/>
        <end position="396"/>
    </location>
</feature>
<dbReference type="GO" id="GO:0046686">
    <property type="term" value="P:response to cadmium ion"/>
    <property type="evidence" value="ECO:0007669"/>
    <property type="project" value="UniProtKB-KW"/>
</dbReference>
<dbReference type="InterPro" id="IPR045800">
    <property type="entry name" value="HMBD"/>
</dbReference>
<dbReference type="InterPro" id="IPR006143">
    <property type="entry name" value="RND_pump_MFP"/>
</dbReference>
<evidence type="ECO:0000256" key="5">
    <source>
        <dbReference type="ARBA" id="ARBA00058766"/>
    </source>
</evidence>
<feature type="domain" description="Heavy metal binding" evidence="6">
    <location>
        <begin position="56"/>
        <end position="82"/>
    </location>
</feature>
<comment type="similarity">
    <text evidence="1">Belongs to the membrane fusion protein (MFP) (TC 8.A.1) family.</text>
</comment>
<reference evidence="11 12" key="1">
    <citation type="submission" date="2019-11" db="EMBL/GenBank/DDBJ databases">
        <authorList>
            <person name="Holert J."/>
        </authorList>
    </citation>
    <scope>NUCLEOTIDE SEQUENCE [LARGE SCALE GENOMIC DNA]</scope>
    <source>
        <strain evidence="11">SB11_3</strain>
    </source>
</reference>
<dbReference type="Proteomes" id="UP000441399">
    <property type="component" value="Unassembled WGS sequence"/>
</dbReference>
<dbReference type="OrthoDB" id="9806939at2"/>
<evidence type="ECO:0000313" key="11">
    <source>
        <dbReference type="EMBL" id="CAA0125854.1"/>
    </source>
</evidence>
<evidence type="ECO:0000256" key="4">
    <source>
        <dbReference type="ARBA" id="ARBA00043263"/>
    </source>
</evidence>
<dbReference type="Pfam" id="PF25954">
    <property type="entry name" value="Beta-barrel_RND_2"/>
    <property type="match status" value="1"/>
</dbReference>
<dbReference type="PANTHER" id="PTHR30097:SF15">
    <property type="entry name" value="CATION EFFLUX SYSTEM PROTEIN CUSB"/>
    <property type="match status" value="1"/>
</dbReference>
<accession>A0A5S9R1E9</accession>
<dbReference type="InterPro" id="IPR058790">
    <property type="entry name" value="BSH_CusB"/>
</dbReference>
<evidence type="ECO:0000313" key="12">
    <source>
        <dbReference type="Proteomes" id="UP000441399"/>
    </source>
</evidence>
<dbReference type="GO" id="GO:0030288">
    <property type="term" value="C:outer membrane-bounded periplasmic space"/>
    <property type="evidence" value="ECO:0007669"/>
    <property type="project" value="TreeGrafter"/>
</dbReference>
<name>A0A5S9R1E9_9GAMM</name>
<dbReference type="FunFam" id="2.40.420.20:FF:000006">
    <property type="entry name" value="RND family efflux transporter MFP subunit"/>
    <property type="match status" value="1"/>
</dbReference>
<sequence length="505" mass="55510">MNGKTIIAALLGACVMLAVVWFGWSAGWVDVAMTEQDQPGGMAADGGDETTRKVAYWVAPMDPNFRQEKPGKSPMGMDLIPVYTDQINQGASIGIHPQIAQNLGVRTAKASVGDFHRTVHAVGYTQWDEASFEMLHPRAAGWIEKFWLKSVGDTVKRGEVLYELFAPLLVSAQREYVTAIRSNNRALIDAAEDRMSALGFTRQQISTLRKSRKVSGRLKVQSDRDAVVTHIGVREGNYIKPETNIATLASLKTIWLDVDVFEADSIWMREGLTASVQFAGYPGDVWHSQVAYVYPELDPKTRSLRLRMVMDNRDGRLRPNMFSKVTIQAEPRVDVLSVPREAVIHSGNGARVVVALGDGRFAVNAVKTGVVNQERVEILQGLKAGDDVVISGQFLLDAEANGEEALQRLDSGKVMMMKDNDSQPGQKQAIYATGTVVERTGDNTLMINHAPIPALEWPAMTMQFRAAPGVSIDHVNSSDKVEFLLEPEADGSYCISELHKTGDAR</sequence>
<keyword evidence="12" id="KW-1185">Reference proteome</keyword>
<evidence type="ECO:0000259" key="6">
    <source>
        <dbReference type="Pfam" id="PF19335"/>
    </source>
</evidence>
<dbReference type="Pfam" id="PF25869">
    <property type="entry name" value="3HB_CusB"/>
    <property type="match status" value="1"/>
</dbReference>
<evidence type="ECO:0000256" key="1">
    <source>
        <dbReference type="ARBA" id="ARBA00009477"/>
    </source>
</evidence>
<proteinExistence type="inferred from homology"/>
<dbReference type="AlphaFoldDB" id="A0A5S9R1E9"/>
<feature type="domain" description="CusB-like beta-barrel" evidence="9">
    <location>
        <begin position="253"/>
        <end position="330"/>
    </location>
</feature>
<dbReference type="NCBIfam" id="TIGR01730">
    <property type="entry name" value="RND_mfp"/>
    <property type="match status" value="1"/>
</dbReference>
<dbReference type="GO" id="GO:0015679">
    <property type="term" value="P:plasma membrane copper ion transport"/>
    <property type="evidence" value="ECO:0007669"/>
    <property type="project" value="TreeGrafter"/>
</dbReference>
<feature type="domain" description="CusB-like barrel-sandwich hybrid" evidence="8">
    <location>
        <begin position="133"/>
        <end position="248"/>
    </location>
</feature>
<dbReference type="Gene3D" id="2.40.50.320">
    <property type="entry name" value="Copper binding periplasmic protein CusF"/>
    <property type="match status" value="1"/>
</dbReference>
<dbReference type="FunFam" id="2.40.30.170:FF:000010">
    <property type="entry name" value="Efflux RND transporter periplasmic adaptor subunit"/>
    <property type="match status" value="1"/>
</dbReference>
<dbReference type="EMBL" id="CACSIO010000062">
    <property type="protein sequence ID" value="CAA0125854.1"/>
    <property type="molecule type" value="Genomic_DNA"/>
</dbReference>
<protein>
    <submittedName>
        <fullName evidence="11">Cation efflux system protein CusB</fullName>
    </submittedName>
</protein>
<keyword evidence="4" id="KW-0105">Cadmium resistance</keyword>
<keyword evidence="3" id="KW-0862">Zinc</keyword>
<dbReference type="GO" id="GO:0046914">
    <property type="term" value="F:transition metal ion binding"/>
    <property type="evidence" value="ECO:0007669"/>
    <property type="project" value="TreeGrafter"/>
</dbReference>
<dbReference type="Gene3D" id="2.40.30.170">
    <property type="match status" value="1"/>
</dbReference>
<evidence type="ECO:0000259" key="9">
    <source>
        <dbReference type="Pfam" id="PF25954"/>
    </source>
</evidence>
<dbReference type="GO" id="GO:0060003">
    <property type="term" value="P:copper ion export"/>
    <property type="evidence" value="ECO:0007669"/>
    <property type="project" value="TreeGrafter"/>
</dbReference>
<dbReference type="InterPro" id="IPR051909">
    <property type="entry name" value="MFP_Cation_Efflux"/>
</dbReference>